<gene>
    <name evidence="2" type="primary">LOC115876990</name>
</gene>
<proteinExistence type="predicted"/>
<dbReference type="Proteomes" id="UP000504635">
    <property type="component" value="Unplaced"/>
</dbReference>
<evidence type="ECO:0000313" key="2">
    <source>
        <dbReference type="RefSeq" id="XP_030748906.1"/>
    </source>
</evidence>
<dbReference type="InParanoid" id="A0A6J2XCN1"/>
<dbReference type="GeneID" id="115876990"/>
<keyword evidence="1" id="KW-1185">Reference proteome</keyword>
<evidence type="ECO:0000313" key="1">
    <source>
        <dbReference type="Proteomes" id="UP000504635"/>
    </source>
</evidence>
<reference evidence="2" key="1">
    <citation type="submission" date="2025-08" db="UniProtKB">
        <authorList>
            <consortium name="RefSeq"/>
        </authorList>
    </citation>
    <scope>IDENTIFICATION</scope>
    <source>
        <tissue evidence="2">Gonads</tissue>
    </source>
</reference>
<accession>A0A6J2XCN1</accession>
<sequence length="123" mass="14864">MSKSMEGKLLATEMDFLRRSARKSKLEKVRNEEIRRITKKEITIIEEIQKKQLIWYGHVNRMGEERLPKNIMKWIPTGKRKRGRPRETWLKGVTKAMSLRNLQADDWMDRRQWRQGTGRRITL</sequence>
<organism evidence="1 2">
    <name type="scientific">Sitophilus oryzae</name>
    <name type="common">Rice weevil</name>
    <name type="synonym">Curculio oryzae</name>
    <dbReference type="NCBI Taxonomy" id="7048"/>
    <lineage>
        <taxon>Eukaryota</taxon>
        <taxon>Metazoa</taxon>
        <taxon>Ecdysozoa</taxon>
        <taxon>Arthropoda</taxon>
        <taxon>Hexapoda</taxon>
        <taxon>Insecta</taxon>
        <taxon>Pterygota</taxon>
        <taxon>Neoptera</taxon>
        <taxon>Endopterygota</taxon>
        <taxon>Coleoptera</taxon>
        <taxon>Polyphaga</taxon>
        <taxon>Cucujiformia</taxon>
        <taxon>Curculionidae</taxon>
        <taxon>Dryophthorinae</taxon>
        <taxon>Sitophilus</taxon>
    </lineage>
</organism>
<dbReference type="KEGG" id="soy:115876990"/>
<protein>
    <submittedName>
        <fullName evidence="2">Uncharacterized protein LOC115876990</fullName>
    </submittedName>
</protein>
<dbReference type="RefSeq" id="XP_030748906.1">
    <property type="nucleotide sequence ID" value="XM_030893046.1"/>
</dbReference>
<name>A0A6J2XCN1_SITOR</name>
<dbReference type="AlphaFoldDB" id="A0A6J2XCN1"/>
<dbReference type="OrthoDB" id="425681at2759"/>